<keyword evidence="4" id="KW-0158">Chromosome</keyword>
<sequence length="145" mass="15789">MSVELPFAPVDSIIRRNAGDLRVSSEATEALTRRIQERGAERAVAAAERATADGRKTLMPEDFGVETVPDPDALELPIAPVDRIARLDIEDYRVAMDARIALASLLEDEADTVAAAAAVLARHAGRRTVKGEDIELYDELGPYFE</sequence>
<dbReference type="InterPro" id="IPR050947">
    <property type="entry name" value="Archaeal_histone_HMF"/>
</dbReference>
<proteinExistence type="inferred from homology"/>
<evidence type="ECO:0000256" key="1">
    <source>
        <dbReference type="ARBA" id="ARBA00004286"/>
    </source>
</evidence>
<evidence type="ECO:0000256" key="2">
    <source>
        <dbReference type="ARBA" id="ARBA00004496"/>
    </source>
</evidence>
<evidence type="ECO:0000313" key="8">
    <source>
        <dbReference type="EMBL" id="QSG07711.1"/>
    </source>
</evidence>
<comment type="similarity">
    <text evidence="3">Belongs to the archaeal histone HMF family.</text>
</comment>
<dbReference type="EMBL" id="CP064788">
    <property type="protein sequence ID" value="QSG07711.1"/>
    <property type="molecule type" value="Genomic_DNA"/>
</dbReference>
<keyword evidence="9" id="KW-1185">Reference proteome</keyword>
<dbReference type="SUPFAM" id="SSF47113">
    <property type="entry name" value="Histone-fold"/>
    <property type="match status" value="2"/>
</dbReference>
<reference evidence="8 9" key="1">
    <citation type="submission" date="2020-11" db="EMBL/GenBank/DDBJ databases">
        <title>Carbohydrate-dependent, anaerobic sulfur respiration: A novel catabolism in halophilic archaea.</title>
        <authorList>
            <person name="Sorokin D.Y."/>
            <person name="Messina E."/>
            <person name="Smedile F."/>
            <person name="La Cono V."/>
            <person name="Hallsworth J.E."/>
            <person name="Yakimov M.M."/>
        </authorList>
    </citation>
    <scope>NUCLEOTIDE SEQUENCE [LARGE SCALE GENOMIC DNA]</scope>
    <source>
        <strain evidence="8 9">HSR12-2</strain>
    </source>
</reference>
<evidence type="ECO:0000256" key="5">
    <source>
        <dbReference type="ARBA" id="ARBA00022490"/>
    </source>
</evidence>
<dbReference type="GO" id="GO:0003677">
    <property type="term" value="F:DNA binding"/>
    <property type="evidence" value="ECO:0007669"/>
    <property type="project" value="UniProtKB-KW"/>
</dbReference>
<feature type="domain" description="Transcription factor CBF/NF-Y/archaeal histone" evidence="7">
    <location>
        <begin position="4"/>
        <end position="62"/>
    </location>
</feature>
<dbReference type="AlphaFoldDB" id="A0A897N5E9"/>
<name>A0A897N5E9_9EURY</name>
<comment type="subcellular location">
    <subcellularLocation>
        <location evidence="1">Chromosome</location>
    </subcellularLocation>
    <subcellularLocation>
        <location evidence="2">Cytoplasm</location>
    </subcellularLocation>
</comment>
<keyword evidence="5" id="KW-0963">Cytoplasm</keyword>
<dbReference type="Pfam" id="PF00808">
    <property type="entry name" value="CBFD_NFYB_HMF"/>
    <property type="match status" value="2"/>
</dbReference>
<dbReference type="PANTHER" id="PTHR47828">
    <property type="entry name" value="ARCHAEAL HISTONE A"/>
    <property type="match status" value="1"/>
</dbReference>
<dbReference type="InterPro" id="IPR050004">
    <property type="entry name" value="HmfB-like"/>
</dbReference>
<dbReference type="InterPro" id="IPR003958">
    <property type="entry name" value="CBFA_NFYB_domain"/>
</dbReference>
<evidence type="ECO:0000256" key="3">
    <source>
        <dbReference type="ARBA" id="ARBA00008264"/>
    </source>
</evidence>
<keyword evidence="6" id="KW-0238">DNA-binding</keyword>
<feature type="domain" description="Transcription factor CBF/NF-Y/archaeal histone" evidence="7">
    <location>
        <begin position="75"/>
        <end position="135"/>
    </location>
</feature>
<evidence type="ECO:0000259" key="7">
    <source>
        <dbReference type="Pfam" id="PF00808"/>
    </source>
</evidence>
<accession>A0A897N5E9</accession>
<dbReference type="GeneID" id="87205977"/>
<dbReference type="Proteomes" id="UP000662973">
    <property type="component" value="Chromosome"/>
</dbReference>
<dbReference type="GO" id="GO:0005694">
    <property type="term" value="C:chromosome"/>
    <property type="evidence" value="ECO:0007669"/>
    <property type="project" value="UniProtKB-SubCell"/>
</dbReference>
<dbReference type="NCBIfam" id="NF043032">
    <property type="entry name" value="archaea_histone"/>
    <property type="match status" value="1"/>
</dbReference>
<evidence type="ECO:0000313" key="9">
    <source>
        <dbReference type="Proteomes" id="UP000662973"/>
    </source>
</evidence>
<dbReference type="InterPro" id="IPR009072">
    <property type="entry name" value="Histone-fold"/>
</dbReference>
<dbReference type="PANTHER" id="PTHR47828:SF1">
    <property type="entry name" value="ARCHAEAL HISTONE A"/>
    <property type="match status" value="1"/>
</dbReference>
<dbReference type="Gene3D" id="1.10.20.10">
    <property type="entry name" value="Histone, subunit A"/>
    <property type="match status" value="2"/>
</dbReference>
<protein>
    <submittedName>
        <fullName evidence="8">Histones H3 and H4</fullName>
    </submittedName>
</protein>
<gene>
    <name evidence="8" type="primary">hht1</name>
    <name evidence="8" type="ORF">HSR122_0300</name>
</gene>
<dbReference type="KEGG" id="hds:HSR122_0300"/>
<evidence type="ECO:0000256" key="6">
    <source>
        <dbReference type="ARBA" id="ARBA00023125"/>
    </source>
</evidence>
<dbReference type="RefSeq" id="WP_229110902.1">
    <property type="nucleotide sequence ID" value="NZ_CP064788.1"/>
</dbReference>
<evidence type="ECO:0000256" key="4">
    <source>
        <dbReference type="ARBA" id="ARBA00022454"/>
    </source>
</evidence>
<dbReference type="GO" id="GO:0005737">
    <property type="term" value="C:cytoplasm"/>
    <property type="evidence" value="ECO:0007669"/>
    <property type="project" value="UniProtKB-SubCell"/>
</dbReference>
<organism evidence="8 9">
    <name type="scientific">Halapricum desulfuricans</name>
    <dbReference type="NCBI Taxonomy" id="2841257"/>
    <lineage>
        <taxon>Archaea</taxon>
        <taxon>Methanobacteriati</taxon>
        <taxon>Methanobacteriota</taxon>
        <taxon>Stenosarchaea group</taxon>
        <taxon>Halobacteria</taxon>
        <taxon>Halobacteriales</taxon>
        <taxon>Haloarculaceae</taxon>
        <taxon>Halapricum</taxon>
    </lineage>
</organism>
<dbReference type="GO" id="GO:0046982">
    <property type="term" value="F:protein heterodimerization activity"/>
    <property type="evidence" value="ECO:0007669"/>
    <property type="project" value="InterPro"/>
</dbReference>